<dbReference type="PANTHER" id="PTHR31030:SF1">
    <property type="entry name" value="PLASMA MEMBRANE FUSION PROTEIN PRM1"/>
    <property type="match status" value="1"/>
</dbReference>
<accession>A0A161HHC5</accession>
<comment type="caution">
    <text evidence="11">Lacks conserved residue(s) required for the propagation of feature annotation.</text>
</comment>
<feature type="transmembrane region" description="Helical" evidence="11">
    <location>
        <begin position="418"/>
        <end position="438"/>
    </location>
</feature>
<feature type="transmembrane region" description="Helical" evidence="11">
    <location>
        <begin position="66"/>
        <end position="86"/>
    </location>
</feature>
<sequence length="615" mass="67515">MTFKSDSSSATITSFYTLNDRTKRSKVSKPSISLGLTGLFKSRWTASKSIEENTPYLCLREKLSQVLFNGFTLMLIFMAIDIHIFGVMTSNYLTGILSYSQLAANVIQYSSAGIQSSALLAGMSLQSLEAQMNAAASQSASDLNSTFSNMLISLTNSITATAYSYNQVAESSSKSAFIGSANTTTSLHDWLNVTLGSAINYTELELTNITNALSQLESSLNNNPQLFSHVELGSFQNFTLSKISSIEMPLGLNENLSNLASRSDFGFMDIALNTTERLKNMFSSFQVSDPIELISQLNYSLSANATADVIPVIDISSEDSPLRLMSTQILQLRKTYIITFSCLALLASFLCGIVELFSWRILLQQARLLNAPGNFQDPLENIDIASHPIITWIALKMSKRVTAVKTKVLMRWVVSYSLSPVAIGALQSFSCLMVMYFCKKNMISALSVPSSTMSWNNVSIAGNAATNSVVSSINNFIFDLQGRTNSNLKSALSNALNQTQSELSRFDKEMADTLRTIFESSSLRSCFPSNWSIQSTPPLTVTFSEVIFPQINGSFNPSLTSELDQMPIGTQGKMQELAMFLNGLAGIYLKLSLTSLGVWMFLVIISLTTFLFKNR</sequence>
<dbReference type="AlphaFoldDB" id="A0A161HHC5"/>
<evidence type="ECO:0000256" key="1">
    <source>
        <dbReference type="ARBA" id="ARBA00002512"/>
    </source>
</evidence>
<dbReference type="GO" id="GO:0043332">
    <property type="term" value="C:mating projection tip"/>
    <property type="evidence" value="ECO:0007669"/>
    <property type="project" value="UniProtKB-UniRule"/>
</dbReference>
<keyword evidence="9 11" id="KW-0472">Membrane</keyword>
<dbReference type="PANTHER" id="PTHR31030">
    <property type="entry name" value="PLASMA MEMBRANE FUSION PROTEIN PRM1"/>
    <property type="match status" value="1"/>
</dbReference>
<dbReference type="Proteomes" id="UP000189580">
    <property type="component" value="Chromosome b"/>
</dbReference>
<proteinExistence type="inferred from homology"/>
<evidence type="ECO:0000313" key="12">
    <source>
        <dbReference type="EMBL" id="ANB15390.1"/>
    </source>
</evidence>
<feature type="transmembrane region" description="Helical" evidence="11">
    <location>
        <begin position="335"/>
        <end position="359"/>
    </location>
</feature>
<dbReference type="RefSeq" id="XP_018737867.1">
    <property type="nucleotide sequence ID" value="XM_018880006.1"/>
</dbReference>
<dbReference type="GeneID" id="30034993"/>
<gene>
    <name evidence="12" type="ORF">AWJ20_3017</name>
</gene>
<dbReference type="KEGG" id="slb:AWJ20_3017"/>
<comment type="function">
    <text evidence="1 11">Involved in cell fusion during mating by stabilizing the plasma membrane fusion event.</text>
</comment>
<evidence type="ECO:0000256" key="6">
    <source>
        <dbReference type="ARBA" id="ARBA00022692"/>
    </source>
</evidence>
<evidence type="ECO:0000256" key="3">
    <source>
        <dbReference type="ARBA" id="ARBA00010780"/>
    </source>
</evidence>
<evidence type="ECO:0000256" key="8">
    <source>
        <dbReference type="ARBA" id="ARBA00022989"/>
    </source>
</evidence>
<name>A0A161HHC5_9ASCO</name>
<comment type="similarity">
    <text evidence="3 11">Belongs to the PRM1 family.</text>
</comment>
<reference evidence="12 13" key="1">
    <citation type="submission" date="2016-02" db="EMBL/GenBank/DDBJ databases">
        <title>Complete genome sequence and transcriptome regulation of the pentose utilising yeast Sugiyamaella lignohabitans.</title>
        <authorList>
            <person name="Bellasio M."/>
            <person name="Peymann A."/>
            <person name="Valli M."/>
            <person name="Sipitzky M."/>
            <person name="Graf A."/>
            <person name="Sauer M."/>
            <person name="Marx H."/>
            <person name="Mattanovich D."/>
        </authorList>
    </citation>
    <scope>NUCLEOTIDE SEQUENCE [LARGE SCALE GENOMIC DNA]</scope>
    <source>
        <strain evidence="12 13">CBS 10342</strain>
    </source>
</reference>
<evidence type="ECO:0000256" key="5">
    <source>
        <dbReference type="ARBA" id="ARBA00022475"/>
    </source>
</evidence>
<keyword evidence="7 11" id="KW-0184">Conjugation</keyword>
<keyword evidence="13" id="KW-1185">Reference proteome</keyword>
<evidence type="ECO:0000256" key="2">
    <source>
        <dbReference type="ARBA" id="ARBA00004651"/>
    </source>
</evidence>
<dbReference type="GO" id="GO:0005886">
    <property type="term" value="C:plasma membrane"/>
    <property type="evidence" value="ECO:0007669"/>
    <property type="project" value="UniProtKB-SubCell"/>
</dbReference>
<keyword evidence="8 11" id="KW-1133">Transmembrane helix</keyword>
<evidence type="ECO:0000256" key="10">
    <source>
        <dbReference type="ARBA" id="ARBA00023180"/>
    </source>
</evidence>
<evidence type="ECO:0000256" key="9">
    <source>
        <dbReference type="ARBA" id="ARBA00023136"/>
    </source>
</evidence>
<feature type="transmembrane region" description="Helical" evidence="11">
    <location>
        <begin position="587"/>
        <end position="612"/>
    </location>
</feature>
<dbReference type="GO" id="GO:0032220">
    <property type="term" value="P:plasma membrane fusion involved in cytogamy"/>
    <property type="evidence" value="ECO:0007669"/>
    <property type="project" value="TreeGrafter"/>
</dbReference>
<dbReference type="InterPro" id="IPR026777">
    <property type="entry name" value="PRM1"/>
</dbReference>
<keyword evidence="6 11" id="KW-0812">Transmembrane</keyword>
<dbReference type="EMBL" id="CP014503">
    <property type="protein sequence ID" value="ANB15390.1"/>
    <property type="molecule type" value="Genomic_DNA"/>
</dbReference>
<keyword evidence="5 11" id="KW-1003">Cell membrane</keyword>
<evidence type="ECO:0000256" key="11">
    <source>
        <dbReference type="RuleBase" id="RU366035"/>
    </source>
</evidence>
<keyword evidence="10" id="KW-0325">Glycoprotein</keyword>
<evidence type="ECO:0000256" key="7">
    <source>
        <dbReference type="ARBA" id="ARBA00022971"/>
    </source>
</evidence>
<evidence type="ECO:0000313" key="13">
    <source>
        <dbReference type="Proteomes" id="UP000189580"/>
    </source>
</evidence>
<protein>
    <recommendedName>
        <fullName evidence="4 11">Plasma membrane fusion protein PRM1</fullName>
    </recommendedName>
</protein>
<dbReference type="OrthoDB" id="5356111at2759"/>
<comment type="subcellular location">
    <subcellularLocation>
        <location evidence="2 11">Cell membrane</location>
        <topology evidence="2 11">Multi-pass membrane protein</topology>
    </subcellularLocation>
</comment>
<organism evidence="12 13">
    <name type="scientific">Sugiyamaella lignohabitans</name>
    <dbReference type="NCBI Taxonomy" id="796027"/>
    <lineage>
        <taxon>Eukaryota</taxon>
        <taxon>Fungi</taxon>
        <taxon>Dikarya</taxon>
        <taxon>Ascomycota</taxon>
        <taxon>Saccharomycotina</taxon>
        <taxon>Dipodascomycetes</taxon>
        <taxon>Dipodascales</taxon>
        <taxon>Trichomonascaceae</taxon>
        <taxon>Sugiyamaella</taxon>
    </lineage>
</organism>
<evidence type="ECO:0000256" key="4">
    <source>
        <dbReference type="ARBA" id="ARBA00017621"/>
    </source>
</evidence>